<reference evidence="1" key="1">
    <citation type="submission" date="2014-09" db="EMBL/GenBank/DDBJ databases">
        <authorList>
            <person name="Magalhaes I.L.F."/>
            <person name="Oliveira U."/>
            <person name="Santos F.R."/>
            <person name="Vidigal T.H.D.A."/>
            <person name="Brescovit A.D."/>
            <person name="Santos A.J."/>
        </authorList>
    </citation>
    <scope>NUCLEOTIDE SEQUENCE</scope>
    <source>
        <tissue evidence="1">Shoot tissue taken approximately 20 cm above the soil surface</tissue>
    </source>
</reference>
<evidence type="ECO:0000313" key="1">
    <source>
        <dbReference type="EMBL" id="JAD39742.1"/>
    </source>
</evidence>
<protein>
    <submittedName>
        <fullName evidence="1">Uncharacterized protein</fullName>
    </submittedName>
</protein>
<reference evidence="1" key="2">
    <citation type="journal article" date="2015" name="Data Brief">
        <title>Shoot transcriptome of the giant reed, Arundo donax.</title>
        <authorList>
            <person name="Barrero R.A."/>
            <person name="Guerrero F.D."/>
            <person name="Moolhuijzen P."/>
            <person name="Goolsby J.A."/>
            <person name="Tidwell J."/>
            <person name="Bellgard S.E."/>
            <person name="Bellgard M.I."/>
        </authorList>
    </citation>
    <scope>NUCLEOTIDE SEQUENCE</scope>
    <source>
        <tissue evidence="1">Shoot tissue taken approximately 20 cm above the soil surface</tissue>
    </source>
</reference>
<proteinExistence type="predicted"/>
<accession>A0A0A8ZY76</accession>
<organism evidence="1">
    <name type="scientific">Arundo donax</name>
    <name type="common">Giant reed</name>
    <name type="synonym">Donax arundinaceus</name>
    <dbReference type="NCBI Taxonomy" id="35708"/>
    <lineage>
        <taxon>Eukaryota</taxon>
        <taxon>Viridiplantae</taxon>
        <taxon>Streptophyta</taxon>
        <taxon>Embryophyta</taxon>
        <taxon>Tracheophyta</taxon>
        <taxon>Spermatophyta</taxon>
        <taxon>Magnoliopsida</taxon>
        <taxon>Liliopsida</taxon>
        <taxon>Poales</taxon>
        <taxon>Poaceae</taxon>
        <taxon>PACMAD clade</taxon>
        <taxon>Arundinoideae</taxon>
        <taxon>Arundineae</taxon>
        <taxon>Arundo</taxon>
    </lineage>
</organism>
<dbReference type="AlphaFoldDB" id="A0A0A8ZY76"/>
<sequence length="21" mass="2371">MCLFHASTTRTKFPGKCAHHP</sequence>
<dbReference type="EMBL" id="GBRH01258153">
    <property type="protein sequence ID" value="JAD39742.1"/>
    <property type="molecule type" value="Transcribed_RNA"/>
</dbReference>
<name>A0A0A8ZY76_ARUDO</name>